<reference evidence="10 11" key="1">
    <citation type="journal article" date="2008" name="Nature">
        <title>The genome of the model beetle and pest Tribolium castaneum.</title>
        <authorList>
            <consortium name="Tribolium Genome Sequencing Consortium"/>
            <person name="Richards S."/>
            <person name="Gibbs R.A."/>
            <person name="Weinstock G.M."/>
            <person name="Brown S.J."/>
            <person name="Denell R."/>
            <person name="Beeman R.W."/>
            <person name="Gibbs R."/>
            <person name="Beeman R.W."/>
            <person name="Brown S.J."/>
            <person name="Bucher G."/>
            <person name="Friedrich M."/>
            <person name="Grimmelikhuijzen C.J."/>
            <person name="Klingler M."/>
            <person name="Lorenzen M."/>
            <person name="Richards S."/>
            <person name="Roth S."/>
            <person name="Schroder R."/>
            <person name="Tautz D."/>
            <person name="Zdobnov E.M."/>
            <person name="Muzny D."/>
            <person name="Gibbs R.A."/>
            <person name="Weinstock G.M."/>
            <person name="Attaway T."/>
            <person name="Bell S."/>
            <person name="Buhay C.J."/>
            <person name="Chandrabose M.N."/>
            <person name="Chavez D."/>
            <person name="Clerk-Blankenburg K.P."/>
            <person name="Cree A."/>
            <person name="Dao M."/>
            <person name="Davis C."/>
            <person name="Chacko J."/>
            <person name="Dinh H."/>
            <person name="Dugan-Rocha S."/>
            <person name="Fowler G."/>
            <person name="Garner T.T."/>
            <person name="Garnes J."/>
            <person name="Gnirke A."/>
            <person name="Hawes A."/>
            <person name="Hernandez J."/>
            <person name="Hines S."/>
            <person name="Holder M."/>
            <person name="Hume J."/>
            <person name="Jhangiani S.N."/>
            <person name="Joshi V."/>
            <person name="Khan Z.M."/>
            <person name="Jackson L."/>
            <person name="Kovar C."/>
            <person name="Kowis A."/>
            <person name="Lee S."/>
            <person name="Lewis L.R."/>
            <person name="Margolis J."/>
            <person name="Morgan M."/>
            <person name="Nazareth L.V."/>
            <person name="Nguyen N."/>
            <person name="Okwuonu G."/>
            <person name="Parker D."/>
            <person name="Richards S."/>
            <person name="Ruiz S.J."/>
            <person name="Santibanez J."/>
            <person name="Savard J."/>
            <person name="Scherer S.E."/>
            <person name="Schneider B."/>
            <person name="Sodergren E."/>
            <person name="Tautz D."/>
            <person name="Vattahil S."/>
            <person name="Villasana D."/>
            <person name="White C.S."/>
            <person name="Wright R."/>
            <person name="Park Y."/>
            <person name="Beeman R.W."/>
            <person name="Lord J."/>
            <person name="Oppert B."/>
            <person name="Lorenzen M."/>
            <person name="Brown S."/>
            <person name="Wang L."/>
            <person name="Savard J."/>
            <person name="Tautz D."/>
            <person name="Richards S."/>
            <person name="Weinstock G."/>
            <person name="Gibbs R.A."/>
            <person name="Liu Y."/>
            <person name="Worley K."/>
            <person name="Weinstock G."/>
            <person name="Elsik C.G."/>
            <person name="Reese J.T."/>
            <person name="Elhaik E."/>
            <person name="Landan G."/>
            <person name="Graur D."/>
            <person name="Arensburger P."/>
            <person name="Atkinson P."/>
            <person name="Beeman R.W."/>
            <person name="Beidler J."/>
            <person name="Brown S.J."/>
            <person name="Demuth J.P."/>
            <person name="Drury D.W."/>
            <person name="Du Y.Z."/>
            <person name="Fujiwara H."/>
            <person name="Lorenzen M."/>
            <person name="Maselli V."/>
            <person name="Osanai M."/>
            <person name="Park Y."/>
            <person name="Robertson H.M."/>
            <person name="Tu Z."/>
            <person name="Wang J.J."/>
            <person name="Wang S."/>
            <person name="Richards S."/>
            <person name="Song H."/>
            <person name="Zhang L."/>
            <person name="Sodergren E."/>
            <person name="Werner D."/>
            <person name="Stanke M."/>
            <person name="Morgenstern B."/>
            <person name="Solovyev V."/>
            <person name="Kosarev P."/>
            <person name="Brown G."/>
            <person name="Chen H.C."/>
            <person name="Ermolaeva O."/>
            <person name="Hlavina W."/>
            <person name="Kapustin Y."/>
            <person name="Kiryutin B."/>
            <person name="Kitts P."/>
            <person name="Maglott D."/>
            <person name="Pruitt K."/>
            <person name="Sapojnikov V."/>
            <person name="Souvorov A."/>
            <person name="Mackey A.J."/>
            <person name="Waterhouse R.M."/>
            <person name="Wyder S."/>
            <person name="Zdobnov E.M."/>
            <person name="Zdobnov E.M."/>
            <person name="Wyder S."/>
            <person name="Kriventseva E.V."/>
            <person name="Kadowaki T."/>
            <person name="Bork P."/>
            <person name="Aranda M."/>
            <person name="Bao R."/>
            <person name="Beermann A."/>
            <person name="Berns N."/>
            <person name="Bolognesi R."/>
            <person name="Bonneton F."/>
            <person name="Bopp D."/>
            <person name="Brown S.J."/>
            <person name="Bucher G."/>
            <person name="Butts T."/>
            <person name="Chaumot A."/>
            <person name="Denell R.E."/>
            <person name="Ferrier D.E."/>
            <person name="Friedrich M."/>
            <person name="Gordon C.M."/>
            <person name="Jindra M."/>
            <person name="Klingler M."/>
            <person name="Lan Q."/>
            <person name="Lattorff H.M."/>
            <person name="Laudet V."/>
            <person name="von Levetsow C."/>
            <person name="Liu Z."/>
            <person name="Lutz R."/>
            <person name="Lynch J.A."/>
            <person name="da Fonseca R.N."/>
            <person name="Posnien N."/>
            <person name="Reuter R."/>
            <person name="Roth S."/>
            <person name="Savard J."/>
            <person name="Schinko J.B."/>
            <person name="Schmitt C."/>
            <person name="Schoppmeier M."/>
            <person name="Schroder R."/>
            <person name="Shippy T.D."/>
            <person name="Simonnet F."/>
            <person name="Marques-Souza H."/>
            <person name="Tautz D."/>
            <person name="Tomoyasu Y."/>
            <person name="Trauner J."/>
            <person name="Van der Zee M."/>
            <person name="Vervoort M."/>
            <person name="Wittkopp N."/>
            <person name="Wimmer E.A."/>
            <person name="Yang X."/>
            <person name="Jones A.K."/>
            <person name="Sattelle D.B."/>
            <person name="Ebert P.R."/>
            <person name="Nelson D."/>
            <person name="Scott J.G."/>
            <person name="Beeman R.W."/>
            <person name="Muthukrishnan S."/>
            <person name="Kramer K.J."/>
            <person name="Arakane Y."/>
            <person name="Beeman R.W."/>
            <person name="Zhu Q."/>
            <person name="Hogenkamp D."/>
            <person name="Dixit R."/>
            <person name="Oppert B."/>
            <person name="Jiang H."/>
            <person name="Zou Z."/>
            <person name="Marshall J."/>
            <person name="Elpidina E."/>
            <person name="Vinokurov K."/>
            <person name="Oppert C."/>
            <person name="Zou Z."/>
            <person name="Evans J."/>
            <person name="Lu Z."/>
            <person name="Zhao P."/>
            <person name="Sumathipala N."/>
            <person name="Altincicek B."/>
            <person name="Vilcinskas A."/>
            <person name="Williams M."/>
            <person name="Hultmark D."/>
            <person name="Hetru C."/>
            <person name="Jiang H."/>
            <person name="Grimmelikhuijzen C.J."/>
            <person name="Hauser F."/>
            <person name="Cazzamali G."/>
            <person name="Williamson M."/>
            <person name="Park Y."/>
            <person name="Li B."/>
            <person name="Tanaka Y."/>
            <person name="Predel R."/>
            <person name="Neupert S."/>
            <person name="Schachtner J."/>
            <person name="Verleyen P."/>
            <person name="Raible F."/>
            <person name="Bork P."/>
            <person name="Friedrich M."/>
            <person name="Walden K.K."/>
            <person name="Robertson H.M."/>
            <person name="Angeli S."/>
            <person name="Foret S."/>
            <person name="Bucher G."/>
            <person name="Schuetz S."/>
            <person name="Maleszka R."/>
            <person name="Wimmer E.A."/>
            <person name="Beeman R.W."/>
            <person name="Lorenzen M."/>
            <person name="Tomoyasu Y."/>
            <person name="Miller S.C."/>
            <person name="Grossmann D."/>
            <person name="Bucher G."/>
        </authorList>
    </citation>
    <scope>NUCLEOTIDE SEQUENCE [LARGE SCALE GENOMIC DNA]</scope>
    <source>
        <strain evidence="10 11">Georgia GA2</strain>
    </source>
</reference>
<keyword evidence="8 9" id="KW-0472">Membrane</keyword>
<accession>D6X3C4</accession>
<comment type="subcellular location">
    <subcellularLocation>
        <location evidence="1">Mitochondrion membrane</location>
        <topology evidence="1">Multi-pass membrane protein</topology>
    </subcellularLocation>
</comment>
<dbReference type="eggNOG" id="KOG3767">
    <property type="taxonomic scope" value="Eukaryota"/>
</dbReference>
<comment type="similarity">
    <text evidence="2">Belongs to the sideroflexin family.</text>
</comment>
<evidence type="ECO:0000256" key="6">
    <source>
        <dbReference type="ARBA" id="ARBA00022989"/>
    </source>
</evidence>
<organism evidence="10 11">
    <name type="scientific">Tribolium castaneum</name>
    <name type="common">Red flour beetle</name>
    <dbReference type="NCBI Taxonomy" id="7070"/>
    <lineage>
        <taxon>Eukaryota</taxon>
        <taxon>Metazoa</taxon>
        <taxon>Ecdysozoa</taxon>
        <taxon>Arthropoda</taxon>
        <taxon>Hexapoda</taxon>
        <taxon>Insecta</taxon>
        <taxon>Pterygota</taxon>
        <taxon>Neoptera</taxon>
        <taxon>Endopterygota</taxon>
        <taxon>Coleoptera</taxon>
        <taxon>Polyphaga</taxon>
        <taxon>Cucujiformia</taxon>
        <taxon>Tenebrionidae</taxon>
        <taxon>Tenebrionidae incertae sedis</taxon>
        <taxon>Tribolium</taxon>
    </lineage>
</organism>
<dbReference type="OrthoDB" id="6608471at2759"/>
<evidence type="ECO:0000256" key="1">
    <source>
        <dbReference type="ARBA" id="ARBA00004225"/>
    </source>
</evidence>
<evidence type="ECO:0000256" key="5">
    <source>
        <dbReference type="ARBA" id="ARBA00022970"/>
    </source>
</evidence>
<dbReference type="Proteomes" id="UP000007266">
    <property type="component" value="Linkage group 9"/>
</dbReference>
<proteinExistence type="inferred from homology"/>
<evidence type="ECO:0000313" key="10">
    <source>
        <dbReference type="EMBL" id="EFA10705.1"/>
    </source>
</evidence>
<dbReference type="Pfam" id="PF03820">
    <property type="entry name" value="SFXNs"/>
    <property type="match status" value="1"/>
</dbReference>
<evidence type="ECO:0000313" key="11">
    <source>
        <dbReference type="Proteomes" id="UP000007266"/>
    </source>
</evidence>
<name>D6X3C4_TRICA</name>
<evidence type="ECO:0000256" key="7">
    <source>
        <dbReference type="ARBA" id="ARBA00023128"/>
    </source>
</evidence>
<dbReference type="PhylomeDB" id="D6X3C4"/>
<keyword evidence="5" id="KW-0029">Amino-acid transport</keyword>
<dbReference type="InterPro" id="IPR004686">
    <property type="entry name" value="Mtc"/>
</dbReference>
<dbReference type="InParanoid" id="D6X3C4"/>
<keyword evidence="7" id="KW-0496">Mitochondrion</keyword>
<dbReference type="PANTHER" id="PTHR11153:SF8">
    <property type="entry name" value="SIDEROFLEXIN-1"/>
    <property type="match status" value="1"/>
</dbReference>
<evidence type="ECO:0000256" key="2">
    <source>
        <dbReference type="ARBA" id="ARBA00005974"/>
    </source>
</evidence>
<dbReference type="EMBL" id="KQ971372">
    <property type="protein sequence ID" value="EFA10705.1"/>
    <property type="molecule type" value="Genomic_DNA"/>
</dbReference>
<dbReference type="HOGENOM" id="CLU_039425_1_0_1"/>
<keyword evidence="4 9" id="KW-0812">Transmembrane</keyword>
<dbReference type="GO" id="GO:0015075">
    <property type="term" value="F:monoatomic ion transmembrane transporter activity"/>
    <property type="evidence" value="ECO:0007669"/>
    <property type="project" value="InterPro"/>
</dbReference>
<dbReference type="GO" id="GO:0022857">
    <property type="term" value="F:transmembrane transporter activity"/>
    <property type="evidence" value="ECO:0000318"/>
    <property type="project" value="GO_Central"/>
</dbReference>
<reference evidence="10 11" key="2">
    <citation type="journal article" date="2010" name="Nucleic Acids Res.">
        <title>BeetleBase in 2010: revisions to provide comprehensive genomic information for Tribolium castaneum.</title>
        <authorList>
            <person name="Kim H.S."/>
            <person name="Murphy T."/>
            <person name="Xia J."/>
            <person name="Caragea D."/>
            <person name="Park Y."/>
            <person name="Beeman R.W."/>
            <person name="Lorenzen M.D."/>
            <person name="Butcher S."/>
            <person name="Manak J.R."/>
            <person name="Brown S.J."/>
        </authorList>
    </citation>
    <scope>GENOME REANNOTATION</scope>
    <source>
        <strain evidence="10 11">Georgia GA2</strain>
    </source>
</reference>
<protein>
    <submittedName>
        <fullName evidence="10">Sideroflexin-3-like Protein</fullName>
    </submittedName>
</protein>
<dbReference type="PANTHER" id="PTHR11153">
    <property type="entry name" value="SIDEROFLEXIN"/>
    <property type="match status" value="1"/>
</dbReference>
<dbReference type="GO" id="GO:0005743">
    <property type="term" value="C:mitochondrial inner membrane"/>
    <property type="evidence" value="ECO:0000318"/>
    <property type="project" value="GO_Central"/>
</dbReference>
<evidence type="ECO:0000256" key="4">
    <source>
        <dbReference type="ARBA" id="ARBA00022692"/>
    </source>
</evidence>
<sequence length="326" mass="36986">MCSNKHVGRLNLDDSPYDQDTYWGRFRHYFQRTNPFHLLTSSDTLEDSKCLYLKYRCGEPLAADVTEDEVWRAKALFESAYNPETGEKINFWARPAAFIPVNMVLAGGMMAYYKSTPGVVFWQWLNQTYNTWVGYKNKGSDDEITNTQLITSYVVATGTAIGTALGLNRLLVNSPALVGRFVPFVAVAAAHCVGTPLLKAQILKNGTPIYDDCHNKLGYSKNAAYASISDSIMNKIFIAVPPMLLTPLVMNYLERRGTLCRYPWVNFPAHVGFAGLFLTFLSPLAYALYAQRPHMPYKHLETDLREALCKKFYDRPPKFVYYEQSV</sequence>
<dbReference type="GO" id="GO:0140300">
    <property type="term" value="P:serine import into mitochondrion"/>
    <property type="evidence" value="ECO:0000318"/>
    <property type="project" value="GO_Central"/>
</dbReference>
<keyword evidence="11" id="KW-1185">Reference proteome</keyword>
<feature type="transmembrane region" description="Helical" evidence="9">
    <location>
        <begin position="265"/>
        <end position="289"/>
    </location>
</feature>
<dbReference type="OMA" id="PASVIFW"/>
<dbReference type="KEGG" id="tca:662623"/>
<evidence type="ECO:0000256" key="8">
    <source>
        <dbReference type="ARBA" id="ARBA00023136"/>
    </source>
</evidence>
<evidence type="ECO:0000256" key="9">
    <source>
        <dbReference type="SAM" id="Phobius"/>
    </source>
</evidence>
<keyword evidence="6 9" id="KW-1133">Transmembrane helix</keyword>
<gene>
    <name evidence="10" type="primary">AUGUSTUS-3.0.2_11913</name>
    <name evidence="10" type="ORF">TcasGA2_TC011913</name>
</gene>
<dbReference type="AlphaFoldDB" id="D6X3C4"/>
<evidence type="ECO:0000256" key="3">
    <source>
        <dbReference type="ARBA" id="ARBA00022448"/>
    </source>
</evidence>
<keyword evidence="3" id="KW-0813">Transport</keyword>
<feature type="transmembrane region" description="Helical" evidence="9">
    <location>
        <begin position="236"/>
        <end position="253"/>
    </location>
</feature>